<proteinExistence type="predicted"/>
<dbReference type="InParanoid" id="H2XPN8"/>
<keyword evidence="2" id="KW-1185">Reference proteome</keyword>
<accession>H2XPN8</accession>
<reference evidence="2" key="1">
    <citation type="journal article" date="2002" name="Science">
        <title>The draft genome of Ciona intestinalis: insights into chordate and vertebrate origins.</title>
        <authorList>
            <person name="Dehal P."/>
            <person name="Satou Y."/>
            <person name="Campbell R.K."/>
            <person name="Chapman J."/>
            <person name="Degnan B."/>
            <person name="De Tomaso A."/>
            <person name="Davidson B."/>
            <person name="Di Gregorio A."/>
            <person name="Gelpke M."/>
            <person name="Goodstein D.M."/>
            <person name="Harafuji N."/>
            <person name="Hastings K.E."/>
            <person name="Ho I."/>
            <person name="Hotta K."/>
            <person name="Huang W."/>
            <person name="Kawashima T."/>
            <person name="Lemaire P."/>
            <person name="Martinez D."/>
            <person name="Meinertzhagen I.A."/>
            <person name="Necula S."/>
            <person name="Nonaka M."/>
            <person name="Putnam N."/>
            <person name="Rash S."/>
            <person name="Saiga H."/>
            <person name="Satake M."/>
            <person name="Terry A."/>
            <person name="Yamada L."/>
            <person name="Wang H.G."/>
            <person name="Awazu S."/>
            <person name="Azumi K."/>
            <person name="Boore J."/>
            <person name="Branno M."/>
            <person name="Chin-Bow S."/>
            <person name="DeSantis R."/>
            <person name="Doyle S."/>
            <person name="Francino P."/>
            <person name="Keys D.N."/>
            <person name="Haga S."/>
            <person name="Hayashi H."/>
            <person name="Hino K."/>
            <person name="Imai K.S."/>
            <person name="Inaba K."/>
            <person name="Kano S."/>
            <person name="Kobayashi K."/>
            <person name="Kobayashi M."/>
            <person name="Lee B.I."/>
            <person name="Makabe K.W."/>
            <person name="Manohar C."/>
            <person name="Matassi G."/>
            <person name="Medina M."/>
            <person name="Mochizuki Y."/>
            <person name="Mount S."/>
            <person name="Morishita T."/>
            <person name="Miura S."/>
            <person name="Nakayama A."/>
            <person name="Nishizaka S."/>
            <person name="Nomoto H."/>
            <person name="Ohta F."/>
            <person name="Oishi K."/>
            <person name="Rigoutsos I."/>
            <person name="Sano M."/>
            <person name="Sasaki A."/>
            <person name="Sasakura Y."/>
            <person name="Shoguchi E."/>
            <person name="Shin-i T."/>
            <person name="Spagnuolo A."/>
            <person name="Stainier D."/>
            <person name="Suzuki M.M."/>
            <person name="Tassy O."/>
            <person name="Takatori N."/>
            <person name="Tokuoka M."/>
            <person name="Yagi K."/>
            <person name="Yoshizaki F."/>
            <person name="Wada S."/>
            <person name="Zhang C."/>
            <person name="Hyatt P.D."/>
            <person name="Larimer F."/>
            <person name="Detter C."/>
            <person name="Doggett N."/>
            <person name="Glavina T."/>
            <person name="Hawkins T."/>
            <person name="Richardson P."/>
            <person name="Lucas S."/>
            <person name="Kohara Y."/>
            <person name="Levine M."/>
            <person name="Satoh N."/>
            <person name="Rokhsar D.S."/>
        </authorList>
    </citation>
    <scope>NUCLEOTIDE SEQUENCE [LARGE SCALE GENOMIC DNA]</scope>
</reference>
<organism evidence="1 2">
    <name type="scientific">Ciona intestinalis</name>
    <name type="common">Transparent sea squirt</name>
    <name type="synonym">Ascidia intestinalis</name>
    <dbReference type="NCBI Taxonomy" id="7719"/>
    <lineage>
        <taxon>Eukaryota</taxon>
        <taxon>Metazoa</taxon>
        <taxon>Chordata</taxon>
        <taxon>Tunicata</taxon>
        <taxon>Ascidiacea</taxon>
        <taxon>Phlebobranchia</taxon>
        <taxon>Cionidae</taxon>
        <taxon>Ciona</taxon>
    </lineage>
</organism>
<name>H2XPN8_CIOIN</name>
<dbReference type="Ensembl" id="ENSCINT00000034255.1">
    <property type="protein sequence ID" value="ENSCINP00000031622.1"/>
    <property type="gene ID" value="ENSCING00000023673.1"/>
</dbReference>
<protein>
    <submittedName>
        <fullName evidence="1">Uncharacterized protein</fullName>
    </submittedName>
</protein>
<dbReference type="HOGENOM" id="CLU_1551046_0_0_1"/>
<reference evidence="1" key="3">
    <citation type="submission" date="2025-08" db="UniProtKB">
        <authorList>
            <consortium name="Ensembl"/>
        </authorList>
    </citation>
    <scope>IDENTIFICATION</scope>
</reference>
<dbReference type="EMBL" id="EAAA01000170">
    <property type="status" value="NOT_ANNOTATED_CDS"/>
    <property type="molecule type" value="Genomic_DNA"/>
</dbReference>
<dbReference type="Proteomes" id="UP000008144">
    <property type="component" value="Chromosome 1"/>
</dbReference>
<reference evidence="1" key="4">
    <citation type="submission" date="2025-09" db="UniProtKB">
        <authorList>
            <consortium name="Ensembl"/>
        </authorList>
    </citation>
    <scope>IDENTIFICATION</scope>
</reference>
<evidence type="ECO:0000313" key="1">
    <source>
        <dbReference type="Ensembl" id="ENSCINP00000031622.1"/>
    </source>
</evidence>
<sequence length="173" mass="19585">MSIVEDNVNVSKAQKKKKLVRRLVDMEITQNIAKAAVQSVRNLDLDECYLWALENEFEDDSVLDLARQFDEEAGFETNGNRINVVQSVVNDRSTLSLEEVIQRIQEDLDQTENEDNVGTTVKTVCERYLSGTAVTSMNNCMSVEHMGKFLSMLSETTQQASILDRVLPEHLNV</sequence>
<reference evidence="1" key="2">
    <citation type="journal article" date="2008" name="Genome Biol.">
        <title>Improved genome assembly and evidence-based global gene model set for the chordate Ciona intestinalis: new insight into intron and operon populations.</title>
        <authorList>
            <person name="Satou Y."/>
            <person name="Mineta K."/>
            <person name="Ogasawara M."/>
            <person name="Sasakura Y."/>
            <person name="Shoguchi E."/>
            <person name="Ueno K."/>
            <person name="Yamada L."/>
            <person name="Matsumoto J."/>
            <person name="Wasserscheid J."/>
            <person name="Dewar K."/>
            <person name="Wiley G.B."/>
            <person name="Macmil S.L."/>
            <person name="Roe B.A."/>
            <person name="Zeller R.W."/>
            <person name="Hastings K.E."/>
            <person name="Lemaire P."/>
            <person name="Lindquist E."/>
            <person name="Endo T."/>
            <person name="Hotta K."/>
            <person name="Inaba K."/>
        </authorList>
    </citation>
    <scope>NUCLEOTIDE SEQUENCE [LARGE SCALE GENOMIC DNA]</scope>
    <source>
        <strain evidence="1">wild type</strain>
    </source>
</reference>
<dbReference type="AlphaFoldDB" id="H2XPN8"/>
<evidence type="ECO:0000313" key="2">
    <source>
        <dbReference type="Proteomes" id="UP000008144"/>
    </source>
</evidence>